<keyword evidence="1" id="KW-0175">Coiled coil</keyword>
<dbReference type="Proteomes" id="UP000460318">
    <property type="component" value="Unassembled WGS sequence"/>
</dbReference>
<comment type="caution">
    <text evidence="3">The sequence shown here is derived from an EMBL/GenBank/DDBJ whole genome shotgun (WGS) entry which is preliminary data.</text>
</comment>
<keyword evidence="4" id="KW-1185">Reference proteome</keyword>
<keyword evidence="2" id="KW-1133">Transmembrane helix</keyword>
<feature type="transmembrane region" description="Helical" evidence="2">
    <location>
        <begin position="116"/>
        <end position="135"/>
    </location>
</feature>
<evidence type="ECO:0000313" key="4">
    <source>
        <dbReference type="Proteomes" id="UP000460318"/>
    </source>
</evidence>
<feature type="coiled-coil region" evidence="1">
    <location>
        <begin position="55"/>
        <end position="106"/>
    </location>
</feature>
<proteinExistence type="predicted"/>
<accession>A0A7X3LJ75</accession>
<organism evidence="3 4">
    <name type="scientific">Paenibacillus dendrobii</name>
    <dbReference type="NCBI Taxonomy" id="2691084"/>
    <lineage>
        <taxon>Bacteria</taxon>
        <taxon>Bacillati</taxon>
        <taxon>Bacillota</taxon>
        <taxon>Bacilli</taxon>
        <taxon>Bacillales</taxon>
        <taxon>Paenibacillaceae</taxon>
        <taxon>Paenibacillus</taxon>
    </lineage>
</organism>
<reference evidence="3 4" key="1">
    <citation type="submission" date="2019-12" db="EMBL/GenBank/DDBJ databases">
        <title>Paenibacillus sp. nov., an endophytic bacterium isolated from the stem of Dendrobium.</title>
        <authorList>
            <person name="Zhao R."/>
        </authorList>
    </citation>
    <scope>NUCLEOTIDE SEQUENCE [LARGE SCALE GENOMIC DNA]</scope>
    <source>
        <strain evidence="3 4">HJL G12</strain>
    </source>
</reference>
<dbReference type="EMBL" id="WUBI01000005">
    <property type="protein sequence ID" value="MWV46927.1"/>
    <property type="molecule type" value="Genomic_DNA"/>
</dbReference>
<dbReference type="RefSeq" id="WP_160500517.1">
    <property type="nucleotide sequence ID" value="NZ_WUBI01000005.1"/>
</dbReference>
<evidence type="ECO:0000256" key="1">
    <source>
        <dbReference type="SAM" id="Coils"/>
    </source>
</evidence>
<keyword evidence="2" id="KW-0472">Membrane</keyword>
<name>A0A7X3LJ75_9BACL</name>
<evidence type="ECO:0000256" key="2">
    <source>
        <dbReference type="SAM" id="Phobius"/>
    </source>
</evidence>
<gene>
    <name evidence="3" type="ORF">GRF59_25275</name>
</gene>
<sequence length="148" mass="17495">MKKNQKLYHRSSFRQISMLVIMIFGLFLTGSFAHANYFDDFYNGVEKFSDLPGQVNQLKQNYQETLDELERTKQSAKAFEEQNAQLVEQNRQLAETVDQLKEVNELKDAKTHKFKIMLITVILLVVGYFVIIRVIRFAMRQSNRRNRL</sequence>
<protein>
    <submittedName>
        <fullName evidence="3">Uncharacterized protein</fullName>
    </submittedName>
</protein>
<dbReference type="AlphaFoldDB" id="A0A7X3LJ75"/>
<keyword evidence="2" id="KW-0812">Transmembrane</keyword>
<evidence type="ECO:0000313" key="3">
    <source>
        <dbReference type="EMBL" id="MWV46927.1"/>
    </source>
</evidence>